<dbReference type="Proteomes" id="UP000431922">
    <property type="component" value="Unassembled WGS sequence"/>
</dbReference>
<comment type="caution">
    <text evidence="1">The sequence shown here is derived from an EMBL/GenBank/DDBJ whole genome shotgun (WGS) entry which is preliminary data.</text>
</comment>
<gene>
    <name evidence="1" type="ORF">GRI65_10350</name>
</gene>
<dbReference type="EMBL" id="WTYL01000002">
    <property type="protein sequence ID" value="MXP44856.1"/>
    <property type="molecule type" value="Genomic_DNA"/>
</dbReference>
<proteinExistence type="predicted"/>
<reference evidence="1 2" key="1">
    <citation type="submission" date="2019-12" db="EMBL/GenBank/DDBJ databases">
        <title>Genomic-based taxomic classification of the family Erythrobacteraceae.</title>
        <authorList>
            <person name="Xu L."/>
        </authorList>
    </citation>
    <scope>NUCLEOTIDE SEQUENCE [LARGE SCALE GENOMIC DNA]</scope>
    <source>
        <strain evidence="1 2">KCTC 42453</strain>
    </source>
</reference>
<dbReference type="AlphaFoldDB" id="A0A845B3U1"/>
<sequence length="113" mass="12404">MNVRIVSPGNFDRHEAQVRFVATVDKRPVHITITTYAIIIIGEALGMASGDRLVTYAASGRLLVAVVAEVIRAAVAPRDIYLVTKDDVLTVTGRSREGNDHAPKKMDWLIDSF</sequence>
<evidence type="ECO:0000313" key="2">
    <source>
        <dbReference type="Proteomes" id="UP000431922"/>
    </source>
</evidence>
<protein>
    <submittedName>
        <fullName evidence="1">Uncharacterized protein</fullName>
    </submittedName>
</protein>
<evidence type="ECO:0000313" key="1">
    <source>
        <dbReference type="EMBL" id="MXP44856.1"/>
    </source>
</evidence>
<dbReference type="RefSeq" id="WP_160756400.1">
    <property type="nucleotide sequence ID" value="NZ_WTYL01000002.1"/>
</dbReference>
<name>A0A845B3U1_9SPHN</name>
<keyword evidence="2" id="KW-1185">Reference proteome</keyword>
<organism evidence="1 2">
    <name type="scientific">Allopontixanthobacter sediminis</name>
    <dbReference type="NCBI Taxonomy" id="1689985"/>
    <lineage>
        <taxon>Bacteria</taxon>
        <taxon>Pseudomonadati</taxon>
        <taxon>Pseudomonadota</taxon>
        <taxon>Alphaproteobacteria</taxon>
        <taxon>Sphingomonadales</taxon>
        <taxon>Erythrobacteraceae</taxon>
        <taxon>Allopontixanthobacter</taxon>
    </lineage>
</organism>
<accession>A0A845B3U1</accession>